<dbReference type="CDD" id="cd05374">
    <property type="entry name" value="17beta-HSD-like_SDR_c"/>
    <property type="match status" value="1"/>
</dbReference>
<dbReference type="AlphaFoldDB" id="A0AAN9UYN4"/>
<dbReference type="GO" id="GO:0006654">
    <property type="term" value="P:phosphatidic acid biosynthetic process"/>
    <property type="evidence" value="ECO:0007669"/>
    <property type="project" value="TreeGrafter"/>
</dbReference>
<dbReference type="InterPro" id="IPR002347">
    <property type="entry name" value="SDR_fam"/>
</dbReference>
<reference evidence="6 7" key="1">
    <citation type="submission" date="2024-02" db="EMBL/GenBank/DDBJ databases">
        <title>De novo assembly and annotation of 12 fungi associated with fruit tree decline syndrome in Ontario, Canada.</title>
        <authorList>
            <person name="Sulman M."/>
            <person name="Ellouze W."/>
            <person name="Ilyukhin E."/>
        </authorList>
    </citation>
    <scope>NUCLEOTIDE SEQUENCE [LARGE SCALE GENOMIC DNA]</scope>
    <source>
        <strain evidence="6 7">M11/M66-122</strain>
    </source>
</reference>
<dbReference type="Pfam" id="PF01565">
    <property type="entry name" value="FAD_binding_4"/>
    <property type="match status" value="1"/>
</dbReference>
<dbReference type="InterPro" id="IPR036318">
    <property type="entry name" value="FAD-bd_PCMH-like_sf"/>
</dbReference>
<dbReference type="Gene3D" id="3.40.50.720">
    <property type="entry name" value="NAD(P)-binding Rossmann-like Domain"/>
    <property type="match status" value="1"/>
</dbReference>
<dbReference type="SUPFAM" id="SSF51735">
    <property type="entry name" value="NAD(P)-binding Rossmann-fold domains"/>
    <property type="match status" value="1"/>
</dbReference>
<comment type="similarity">
    <text evidence="2">Belongs to the short-chain dehydrogenases/reductases (SDR) family.</text>
</comment>
<dbReference type="Gene3D" id="3.30.465.10">
    <property type="match status" value="2"/>
</dbReference>
<dbReference type="GO" id="GO:0019433">
    <property type="term" value="P:triglyceride catabolic process"/>
    <property type="evidence" value="ECO:0007669"/>
    <property type="project" value="TreeGrafter"/>
</dbReference>
<gene>
    <name evidence="6" type="ORF">SLS62_001552</name>
</gene>
<dbReference type="Pfam" id="PF00106">
    <property type="entry name" value="adh_short"/>
    <property type="match status" value="1"/>
</dbReference>
<keyword evidence="3" id="KW-0521">NADP</keyword>
<dbReference type="PROSITE" id="PS00061">
    <property type="entry name" value="ADH_SHORT"/>
    <property type="match status" value="1"/>
</dbReference>
<keyword evidence="4" id="KW-0560">Oxidoreductase</keyword>
<feature type="domain" description="FAD-binding PCMH-type" evidence="5">
    <location>
        <begin position="355"/>
        <end position="541"/>
    </location>
</feature>
<dbReference type="InterPro" id="IPR020904">
    <property type="entry name" value="Sc_DH/Rdtase_CS"/>
</dbReference>
<dbReference type="PANTHER" id="PTHR44169:SF6">
    <property type="entry name" value="NADPH-DEPENDENT 1-ACYLDIHYDROXYACETONE PHOSPHATE REDUCTASE"/>
    <property type="match status" value="1"/>
</dbReference>
<dbReference type="InterPro" id="IPR036291">
    <property type="entry name" value="NAD(P)-bd_dom_sf"/>
</dbReference>
<dbReference type="GO" id="GO:0005783">
    <property type="term" value="C:endoplasmic reticulum"/>
    <property type="evidence" value="ECO:0007669"/>
    <property type="project" value="TreeGrafter"/>
</dbReference>
<dbReference type="InterPro" id="IPR012951">
    <property type="entry name" value="BBE"/>
</dbReference>
<sequence>MAVPKTVLITGCSEGGIGEALALEFQAQGLHVFATARSETKISDSLKQLPNVTVLPLDVTSKESIAAAVAAVSGSATGGGGKLDYLVNNAGMQCVMPVLDFDIQQAKDMFEVNVWGLLAVTQAFAPLVVAAKGTIVNMSSCGALLWMPYKAIYNSSKSAVASISEGLRVELKPFGVNVVTVMVGAVETRMFDNAPQHHLPPDSLYRPAAKEIGDWATGRDMKGQSGKREDFARTLVKDILGGASGRAYCGNMSTMLRIVTSILPDFIIPINQGDWDALNRTVSGNLISTIPLAAPCHTTLYGQPNALFSEAECDTLRGTWYTPQPYLSSPSSPMAYAFTNNSCNPFLDPEVPCEIGYHVVYSVNATSAQHVQAAIRFATDHNIRLVIRNTGHDYLGKSTGAHALEIWTRWMKATELIEKYQDQGSSADGYSYAGPAIRLGAGIQTIEAYTFADSHGLMIVGGNCPTVGFTGGYIQGGGHGPLASKYGLATDQVLEWEVVTGTGEILTANAREHPDLFWALRGGGGSTYGVVLSVTVKAFPDTFVASAYLTVPNNGTNEDAVYSAIGSIFQTLPALADAGAIAIWTAQPAGFVMAPAAAPGLHAAELDGILQPAIDALDVLGLDYTYASLENSTFLQYFSSSVSASASVADYNIGGRLVARSLVENNLTALVDAVRFISSQAGLGGNVFNVKGNGVASPDDVAANPYFREAIWTSTVGTPINYTDWNITKANQDQLTRDLIPALAALTPGSGGGGGGGGAYLNEADPQEPNFQSVFYGDHYARLLEIKRKYDPDDIFYAKTAVGSDRWKEDIVGRLCMS</sequence>
<proteinExistence type="inferred from homology"/>
<evidence type="ECO:0000256" key="2">
    <source>
        <dbReference type="ARBA" id="ARBA00006484"/>
    </source>
</evidence>
<comment type="caution">
    <text evidence="6">The sequence shown here is derived from an EMBL/GenBank/DDBJ whole genome shotgun (WGS) entry which is preliminary data.</text>
</comment>
<organism evidence="6 7">
    <name type="scientific">Diatrype stigma</name>
    <dbReference type="NCBI Taxonomy" id="117547"/>
    <lineage>
        <taxon>Eukaryota</taxon>
        <taxon>Fungi</taxon>
        <taxon>Dikarya</taxon>
        <taxon>Ascomycota</taxon>
        <taxon>Pezizomycotina</taxon>
        <taxon>Sordariomycetes</taxon>
        <taxon>Xylariomycetidae</taxon>
        <taxon>Xylariales</taxon>
        <taxon>Diatrypaceae</taxon>
        <taxon>Diatrype</taxon>
    </lineage>
</organism>
<evidence type="ECO:0000256" key="1">
    <source>
        <dbReference type="ARBA" id="ARBA00005466"/>
    </source>
</evidence>
<dbReference type="InterPro" id="IPR006094">
    <property type="entry name" value="Oxid_FAD_bind_N"/>
</dbReference>
<keyword evidence="7" id="KW-1185">Reference proteome</keyword>
<evidence type="ECO:0000256" key="4">
    <source>
        <dbReference type="ARBA" id="ARBA00023002"/>
    </source>
</evidence>
<dbReference type="GO" id="GO:0071949">
    <property type="term" value="F:FAD binding"/>
    <property type="evidence" value="ECO:0007669"/>
    <property type="project" value="InterPro"/>
</dbReference>
<dbReference type="Proteomes" id="UP001320420">
    <property type="component" value="Unassembled WGS sequence"/>
</dbReference>
<evidence type="ECO:0000259" key="5">
    <source>
        <dbReference type="PROSITE" id="PS51387"/>
    </source>
</evidence>
<dbReference type="GO" id="GO:0000140">
    <property type="term" value="F:acylglycerone-phosphate reductase (NADP+) activity"/>
    <property type="evidence" value="ECO:0007669"/>
    <property type="project" value="TreeGrafter"/>
</dbReference>
<name>A0AAN9UYN4_9PEZI</name>
<dbReference type="PRINTS" id="PR00081">
    <property type="entry name" value="GDHRDH"/>
</dbReference>
<dbReference type="InterPro" id="IPR016169">
    <property type="entry name" value="FAD-bd_PCMH_sub2"/>
</dbReference>
<dbReference type="PROSITE" id="PS51387">
    <property type="entry name" value="FAD_PCMH"/>
    <property type="match status" value="1"/>
</dbReference>
<dbReference type="PANTHER" id="PTHR44169">
    <property type="entry name" value="NADPH-DEPENDENT 1-ACYLDIHYDROXYACETONE PHOSPHATE REDUCTASE"/>
    <property type="match status" value="1"/>
</dbReference>
<dbReference type="GO" id="GO:0005811">
    <property type="term" value="C:lipid droplet"/>
    <property type="evidence" value="ECO:0007669"/>
    <property type="project" value="TreeGrafter"/>
</dbReference>
<dbReference type="PRINTS" id="PR00080">
    <property type="entry name" value="SDRFAMILY"/>
</dbReference>
<dbReference type="GO" id="GO:0004806">
    <property type="term" value="F:triacylglycerol lipase activity"/>
    <property type="evidence" value="ECO:0007669"/>
    <property type="project" value="TreeGrafter"/>
</dbReference>
<comment type="similarity">
    <text evidence="1">Belongs to the oxygen-dependent FAD-linked oxidoreductase family.</text>
</comment>
<dbReference type="InterPro" id="IPR016166">
    <property type="entry name" value="FAD-bd_PCMH"/>
</dbReference>
<dbReference type="SUPFAM" id="SSF56176">
    <property type="entry name" value="FAD-binding/transporter-associated domain-like"/>
    <property type="match status" value="1"/>
</dbReference>
<evidence type="ECO:0000256" key="3">
    <source>
        <dbReference type="ARBA" id="ARBA00022857"/>
    </source>
</evidence>
<dbReference type="Pfam" id="PF08031">
    <property type="entry name" value="BBE"/>
    <property type="match status" value="1"/>
</dbReference>
<protein>
    <submittedName>
        <fullName evidence="6">Secondary metabolism biosynthetic enzyme</fullName>
    </submittedName>
</protein>
<dbReference type="EMBL" id="JAKJXP020000007">
    <property type="protein sequence ID" value="KAK7756326.1"/>
    <property type="molecule type" value="Genomic_DNA"/>
</dbReference>
<evidence type="ECO:0000313" key="6">
    <source>
        <dbReference type="EMBL" id="KAK7756326.1"/>
    </source>
</evidence>
<evidence type="ECO:0000313" key="7">
    <source>
        <dbReference type="Proteomes" id="UP001320420"/>
    </source>
</evidence>
<accession>A0AAN9UYN4</accession>